<feature type="domain" description="4Fe-4S ferredoxin-type" evidence="12">
    <location>
        <begin position="87"/>
        <end position="116"/>
    </location>
</feature>
<dbReference type="GO" id="GO:0016651">
    <property type="term" value="F:oxidoreductase activity, acting on NAD(P)H"/>
    <property type="evidence" value="ECO:0007669"/>
    <property type="project" value="InterPro"/>
</dbReference>
<dbReference type="Proteomes" id="UP000576480">
    <property type="component" value="Unassembled WGS sequence"/>
</dbReference>
<keyword evidence="2" id="KW-0004">4Fe-4S</keyword>
<dbReference type="GO" id="GO:0016020">
    <property type="term" value="C:membrane"/>
    <property type="evidence" value="ECO:0007669"/>
    <property type="project" value="InterPro"/>
</dbReference>
<keyword evidence="8" id="KW-0411">Iron-sulfur</keyword>
<evidence type="ECO:0000256" key="7">
    <source>
        <dbReference type="ARBA" id="ARBA00023004"/>
    </source>
</evidence>
<keyword evidence="9" id="KW-0520">NAD</keyword>
<keyword evidence="6" id="KW-1278">Translocase</keyword>
<protein>
    <submittedName>
        <fullName evidence="14">NADH-quinone oxidoreductase subunit I</fullName>
    </submittedName>
</protein>
<dbReference type="GO" id="GO:0048038">
    <property type="term" value="F:quinone binding"/>
    <property type="evidence" value="ECO:0007669"/>
    <property type="project" value="UniProtKB-KW"/>
</dbReference>
<evidence type="ECO:0000313" key="13">
    <source>
        <dbReference type="EMBL" id="GFP26981.1"/>
    </source>
</evidence>
<proteinExistence type="predicted"/>
<reference evidence="15 16" key="1">
    <citation type="journal article" date="2020" name="Front. Microbiol.">
        <title>Single-cell genomics of novel Actinobacteria with the Wood-Ljungdahl pathway discovered in a serpentinizing system.</title>
        <authorList>
            <person name="Merino N."/>
            <person name="Kawai M."/>
            <person name="Boyd E.S."/>
            <person name="Colman D.R."/>
            <person name="McGlynn S.E."/>
            <person name="Nealson K.H."/>
            <person name="Kurokawa K."/>
            <person name="Hongoh Y."/>
        </authorList>
    </citation>
    <scope>NUCLEOTIDE SEQUENCE [LARGE SCALE GENOMIC DNA]</scope>
    <source>
        <strain evidence="13 16">S33</strain>
        <strain evidence="14 15">S43</strain>
    </source>
</reference>
<evidence type="ECO:0000256" key="11">
    <source>
        <dbReference type="ARBA" id="ARBA00023136"/>
    </source>
</evidence>
<evidence type="ECO:0000313" key="14">
    <source>
        <dbReference type="EMBL" id="GFP34803.1"/>
    </source>
</evidence>
<evidence type="ECO:0000256" key="9">
    <source>
        <dbReference type="ARBA" id="ARBA00023027"/>
    </source>
</evidence>
<evidence type="ECO:0000256" key="5">
    <source>
        <dbReference type="ARBA" id="ARBA00022737"/>
    </source>
</evidence>
<name>A0A6V8PRI4_9ACTN</name>
<dbReference type="GO" id="GO:0046872">
    <property type="term" value="F:metal ion binding"/>
    <property type="evidence" value="ECO:0007669"/>
    <property type="project" value="UniProtKB-KW"/>
</dbReference>
<dbReference type="PROSITE" id="PS00198">
    <property type="entry name" value="4FE4S_FER_1"/>
    <property type="match status" value="1"/>
</dbReference>
<dbReference type="PROSITE" id="PS51379">
    <property type="entry name" value="4FE4S_FER_2"/>
    <property type="match status" value="2"/>
</dbReference>
<evidence type="ECO:0000256" key="8">
    <source>
        <dbReference type="ARBA" id="ARBA00023014"/>
    </source>
</evidence>
<keyword evidence="4" id="KW-0479">Metal-binding</keyword>
<dbReference type="SUPFAM" id="SSF46548">
    <property type="entry name" value="alpha-helical ferredoxin"/>
    <property type="match status" value="1"/>
</dbReference>
<evidence type="ECO:0000256" key="6">
    <source>
        <dbReference type="ARBA" id="ARBA00022967"/>
    </source>
</evidence>
<accession>A0A6V8PRI4</accession>
<evidence type="ECO:0000259" key="12">
    <source>
        <dbReference type="PROSITE" id="PS51379"/>
    </source>
</evidence>
<gene>
    <name evidence="13" type="ORF">HKBW3S33_00394</name>
    <name evidence="14" type="ORF">HKBW3S43_00595</name>
</gene>
<dbReference type="GO" id="GO:0051539">
    <property type="term" value="F:4 iron, 4 sulfur cluster binding"/>
    <property type="evidence" value="ECO:0007669"/>
    <property type="project" value="UniProtKB-KW"/>
</dbReference>
<dbReference type="InterPro" id="IPR017900">
    <property type="entry name" value="4Fe4S_Fe_S_CS"/>
</dbReference>
<sequence>MIGLFKGLALTLRTYLTPAVTVQYPEERLPIPERQGFPNLKIDPESIDTQTREFRYNCNACGLCAKNCPNQVITVTRKDIDGRKQPDVYEIDVGGCMFCGICIEVCPFDGLVGSPLYEMAHPDNKALIYDKDMLTYRLEYPVLWGEKERKWQRKIKELRYYSKRLK</sequence>
<comment type="caution">
    <text evidence="14">The sequence shown here is derived from an EMBL/GenBank/DDBJ whole genome shotgun (WGS) entry which is preliminary data.</text>
</comment>
<evidence type="ECO:0000256" key="10">
    <source>
        <dbReference type="ARBA" id="ARBA00023075"/>
    </source>
</evidence>
<evidence type="ECO:0000256" key="4">
    <source>
        <dbReference type="ARBA" id="ARBA00022723"/>
    </source>
</evidence>
<dbReference type="RefSeq" id="WP_176229512.1">
    <property type="nucleotide sequence ID" value="NZ_BLRY01000010.1"/>
</dbReference>
<dbReference type="InterPro" id="IPR017896">
    <property type="entry name" value="4Fe4S_Fe-S-bd"/>
</dbReference>
<dbReference type="InterPro" id="IPR010226">
    <property type="entry name" value="NADH_quinone_OxRdtase_chainI"/>
</dbReference>
<evidence type="ECO:0000256" key="1">
    <source>
        <dbReference type="ARBA" id="ARBA00022475"/>
    </source>
</evidence>
<keyword evidence="3" id="KW-0874">Quinone</keyword>
<feature type="domain" description="4Fe-4S ferredoxin-type" evidence="12">
    <location>
        <begin position="50"/>
        <end position="78"/>
    </location>
</feature>
<dbReference type="EMBL" id="BLRY01000010">
    <property type="protein sequence ID" value="GFP26981.1"/>
    <property type="molecule type" value="Genomic_DNA"/>
</dbReference>
<dbReference type="PANTHER" id="PTHR10849">
    <property type="entry name" value="NADH DEHYDROGENASE UBIQUINONE IRON-SULFUR PROTEIN 8, MITOCHONDRIAL"/>
    <property type="match status" value="1"/>
</dbReference>
<keyword evidence="10" id="KW-0830">Ubiquinone</keyword>
<dbReference type="Gene3D" id="3.30.70.3270">
    <property type="match status" value="1"/>
</dbReference>
<keyword evidence="1" id="KW-1003">Cell membrane</keyword>
<dbReference type="Proteomes" id="UP000591948">
    <property type="component" value="Unassembled WGS sequence"/>
</dbReference>
<evidence type="ECO:0000256" key="3">
    <source>
        <dbReference type="ARBA" id="ARBA00022719"/>
    </source>
</evidence>
<dbReference type="AlphaFoldDB" id="A0A6V8PRI4"/>
<keyword evidence="5" id="KW-0677">Repeat</keyword>
<evidence type="ECO:0000313" key="16">
    <source>
        <dbReference type="Proteomes" id="UP000591948"/>
    </source>
</evidence>
<dbReference type="EMBL" id="BLSB01000024">
    <property type="protein sequence ID" value="GFP34803.1"/>
    <property type="molecule type" value="Genomic_DNA"/>
</dbReference>
<dbReference type="Pfam" id="PF12838">
    <property type="entry name" value="Fer4_7"/>
    <property type="match status" value="1"/>
</dbReference>
<evidence type="ECO:0000313" key="15">
    <source>
        <dbReference type="Proteomes" id="UP000576480"/>
    </source>
</evidence>
<dbReference type="PANTHER" id="PTHR10849:SF24">
    <property type="entry name" value="NADH-QUINONE OXIDOREDUCTASE SUBUNIT I 2"/>
    <property type="match status" value="1"/>
</dbReference>
<evidence type="ECO:0000256" key="2">
    <source>
        <dbReference type="ARBA" id="ARBA00022485"/>
    </source>
</evidence>
<keyword evidence="11" id="KW-0472">Membrane</keyword>
<organism evidence="14 15">
    <name type="scientific">Candidatus Hakubella thermalkaliphila</name>
    <dbReference type="NCBI Taxonomy" id="2754717"/>
    <lineage>
        <taxon>Bacteria</taxon>
        <taxon>Bacillati</taxon>
        <taxon>Actinomycetota</taxon>
        <taxon>Actinomycetota incertae sedis</taxon>
        <taxon>Candidatus Hakubellales</taxon>
        <taxon>Candidatus Hakubellaceae</taxon>
        <taxon>Candidatus Hakubella</taxon>
    </lineage>
</organism>
<keyword evidence="16" id="KW-1185">Reference proteome</keyword>
<keyword evidence="7" id="KW-0408">Iron</keyword>